<keyword evidence="1" id="KW-0012">Acyltransferase</keyword>
<dbReference type="EC" id="2.3.2.-" evidence="1"/>
<evidence type="ECO:0000313" key="2">
    <source>
        <dbReference type="Proteomes" id="UP001631969"/>
    </source>
</evidence>
<protein>
    <submittedName>
        <fullName evidence="1">L,D-transpeptidase</fullName>
        <ecNumber evidence="1">2.3.2.-</ecNumber>
    </submittedName>
</protein>
<evidence type="ECO:0000313" key="1">
    <source>
        <dbReference type="EMBL" id="MFM9330378.1"/>
    </source>
</evidence>
<organism evidence="1 2">
    <name type="scientific">Paenibacillus mesotrionivorans</name>
    <dbReference type="NCBI Taxonomy" id="3160968"/>
    <lineage>
        <taxon>Bacteria</taxon>
        <taxon>Bacillati</taxon>
        <taxon>Bacillota</taxon>
        <taxon>Bacilli</taxon>
        <taxon>Bacillales</taxon>
        <taxon>Paenibacillaceae</taxon>
        <taxon>Paenibacillus</taxon>
    </lineage>
</organism>
<dbReference type="Proteomes" id="UP001631969">
    <property type="component" value="Unassembled WGS sequence"/>
</dbReference>
<accession>A0ACC7P058</accession>
<sequence>MNQKELEDQLQAFFEHNPLDDDMVYLKQFVKEHPENKLSWYLLGKEYALRGKQGKARYCFAQAGEVYEAFEKKRVRLGLLEELKAEEGTAAGGTVRKKRARLAIKLAGAVLIALLAGSYILGDGVLPRKDLDGTGELASEETETAAPGEGGLRILYTDPVAGRGQELWKQVVQPGQAPGSKTLVVEGIPTSDGKWVNGLRQPTLLASAESASAGNGVKVDYLQQAWCNCTPQVSVEAAAAVASWYQSQEQDVILRSVVKAYQSRYGAALPETLDGVVRNFPDNLLPGYTEQMKAAYEALQSGAPSAGAAPGSGGGAGAGVGQDGAGAGQIPALFSEPLEIVVDRQNYRLALVSGRFILRSYPVGLGGDKTPEGVFTITDKVKNPNGRDDGDFGSRGMQLSDTDYAIHGTKEPRSIGEDRSLGCVRMLKADIEELFDMVPSGTKVTIGRGLLPADILRSESPFRMPALRQETNPGKIYRWL</sequence>
<gene>
    <name evidence="1" type="ORF">ACI1P1_18930</name>
</gene>
<proteinExistence type="predicted"/>
<keyword evidence="2" id="KW-1185">Reference proteome</keyword>
<reference evidence="1" key="1">
    <citation type="submission" date="2024-12" db="EMBL/GenBank/DDBJ databases">
        <authorList>
            <person name="Wu N."/>
        </authorList>
    </citation>
    <scope>NUCLEOTIDE SEQUENCE</scope>
    <source>
        <strain evidence="1">P15</strain>
    </source>
</reference>
<keyword evidence="1" id="KW-0808">Transferase</keyword>
<comment type="caution">
    <text evidence="1">The sequence shown here is derived from an EMBL/GenBank/DDBJ whole genome shotgun (WGS) entry which is preliminary data.</text>
</comment>
<name>A0ACC7P058_9BACL</name>
<dbReference type="EMBL" id="JBJURJ010000013">
    <property type="protein sequence ID" value="MFM9330378.1"/>
    <property type="molecule type" value="Genomic_DNA"/>
</dbReference>